<dbReference type="AlphaFoldDB" id="A0A182PHV7"/>
<dbReference type="EnsemblMetazoa" id="AEPI006518-RA">
    <property type="protein sequence ID" value="AEPI006518-PA"/>
    <property type="gene ID" value="AEPI006518"/>
</dbReference>
<dbReference type="Proteomes" id="UP000075885">
    <property type="component" value="Unassembled WGS sequence"/>
</dbReference>
<dbReference type="CDD" id="cd05380">
    <property type="entry name" value="CAP_euk"/>
    <property type="match status" value="1"/>
</dbReference>
<dbReference type="Pfam" id="PF00188">
    <property type="entry name" value="CAP"/>
    <property type="match status" value="1"/>
</dbReference>
<dbReference type="VEuPathDB" id="VectorBase:AEPI006518"/>
<protein>
    <submittedName>
        <fullName evidence="5">SCP domain-containing protein</fullName>
    </submittedName>
</protein>
<feature type="signal peptide" evidence="3">
    <location>
        <begin position="1"/>
        <end position="21"/>
    </location>
</feature>
<evidence type="ECO:0000259" key="4">
    <source>
        <dbReference type="SMART" id="SM00198"/>
    </source>
</evidence>
<evidence type="ECO:0000256" key="2">
    <source>
        <dbReference type="ARBA" id="ARBA00022525"/>
    </source>
</evidence>
<dbReference type="InterPro" id="IPR001283">
    <property type="entry name" value="CRISP-related"/>
</dbReference>
<evidence type="ECO:0000256" key="3">
    <source>
        <dbReference type="SAM" id="SignalP"/>
    </source>
</evidence>
<dbReference type="InterPro" id="IPR035940">
    <property type="entry name" value="CAP_sf"/>
</dbReference>
<dbReference type="SMART" id="SM00198">
    <property type="entry name" value="SCP"/>
    <property type="match status" value="1"/>
</dbReference>
<dbReference type="GO" id="GO:0005576">
    <property type="term" value="C:extracellular region"/>
    <property type="evidence" value="ECO:0007669"/>
    <property type="project" value="UniProtKB-SubCell"/>
</dbReference>
<dbReference type="SUPFAM" id="SSF55797">
    <property type="entry name" value="PR-1-like"/>
    <property type="match status" value="1"/>
</dbReference>
<evidence type="ECO:0000313" key="5">
    <source>
        <dbReference type="EnsemblMetazoa" id="AEPI006518-PA"/>
    </source>
</evidence>
<comment type="subcellular location">
    <subcellularLocation>
        <location evidence="1">Secreted</location>
    </subcellularLocation>
</comment>
<evidence type="ECO:0000256" key="1">
    <source>
        <dbReference type="ARBA" id="ARBA00004613"/>
    </source>
</evidence>
<proteinExistence type="predicted"/>
<sequence length="289" mass="33572">MMLVSTFQFLLILVCLNHIASETEHHLNSIFLSGEFTDYCQLPCPRAPQHTLCVRPNAPAKTPEQCDKFQHLLDSPDLLYTILDTHNGVRNRYAIRFRVANMKKLVWDNELARMARLHLAACERYALDPCTQLDNPSVYDRDYRNVRQNKAFVLERYLPKYYAIDVLRNWYLQKDATPDPQVIDSFKLQQSVLNNFTLLTWATLERVGCAAAKYRDGFQLVCNYFPFYSLAEPSAELGLAGQHCPRTFPLRSKIFDGLCTFEMDEAAGRELSRALATLPLFCLWLWRMW</sequence>
<keyword evidence="2" id="KW-0964">Secreted</keyword>
<reference evidence="6" key="1">
    <citation type="submission" date="2013-03" db="EMBL/GenBank/DDBJ databases">
        <title>The Genome Sequence of Anopheles epiroticus epiroticus2.</title>
        <authorList>
            <consortium name="The Broad Institute Genomics Platform"/>
            <person name="Neafsey D.E."/>
            <person name="Howell P."/>
            <person name="Walker B."/>
            <person name="Young S.K."/>
            <person name="Zeng Q."/>
            <person name="Gargeya S."/>
            <person name="Fitzgerald M."/>
            <person name="Haas B."/>
            <person name="Abouelleil A."/>
            <person name="Allen A.W."/>
            <person name="Alvarado L."/>
            <person name="Arachchi H.M."/>
            <person name="Berlin A.M."/>
            <person name="Chapman S.B."/>
            <person name="Gainer-Dewar J."/>
            <person name="Goldberg J."/>
            <person name="Griggs A."/>
            <person name="Gujja S."/>
            <person name="Hansen M."/>
            <person name="Howarth C."/>
            <person name="Imamovic A."/>
            <person name="Ireland A."/>
            <person name="Larimer J."/>
            <person name="McCowan C."/>
            <person name="Murphy C."/>
            <person name="Pearson M."/>
            <person name="Poon T.W."/>
            <person name="Priest M."/>
            <person name="Roberts A."/>
            <person name="Saif S."/>
            <person name="Shea T."/>
            <person name="Sisk P."/>
            <person name="Sykes S."/>
            <person name="Wortman J."/>
            <person name="Nusbaum C."/>
            <person name="Birren B."/>
        </authorList>
    </citation>
    <scope>NUCLEOTIDE SEQUENCE [LARGE SCALE GENOMIC DNA]</scope>
    <source>
        <strain evidence="6">Epiroticus2</strain>
    </source>
</reference>
<reference evidence="5" key="2">
    <citation type="submission" date="2020-05" db="UniProtKB">
        <authorList>
            <consortium name="EnsemblMetazoa"/>
        </authorList>
    </citation>
    <scope>IDENTIFICATION</scope>
    <source>
        <strain evidence="5">Epiroticus2</strain>
    </source>
</reference>
<evidence type="ECO:0000313" key="6">
    <source>
        <dbReference type="Proteomes" id="UP000075885"/>
    </source>
</evidence>
<dbReference type="InterPro" id="IPR014044">
    <property type="entry name" value="CAP_dom"/>
</dbReference>
<name>A0A182PHV7_9DIPT</name>
<keyword evidence="3" id="KW-0732">Signal</keyword>
<accession>A0A182PHV7</accession>
<dbReference type="STRING" id="199890.A0A182PHV7"/>
<feature type="chain" id="PRO_5008131364" evidence="3">
    <location>
        <begin position="22"/>
        <end position="289"/>
    </location>
</feature>
<dbReference type="Gene3D" id="3.40.33.10">
    <property type="entry name" value="CAP"/>
    <property type="match status" value="1"/>
</dbReference>
<feature type="domain" description="SCP" evidence="4">
    <location>
        <begin position="77"/>
        <end position="227"/>
    </location>
</feature>
<organism evidence="5 6">
    <name type="scientific">Anopheles epiroticus</name>
    <dbReference type="NCBI Taxonomy" id="199890"/>
    <lineage>
        <taxon>Eukaryota</taxon>
        <taxon>Metazoa</taxon>
        <taxon>Ecdysozoa</taxon>
        <taxon>Arthropoda</taxon>
        <taxon>Hexapoda</taxon>
        <taxon>Insecta</taxon>
        <taxon>Pterygota</taxon>
        <taxon>Neoptera</taxon>
        <taxon>Endopterygota</taxon>
        <taxon>Diptera</taxon>
        <taxon>Nematocera</taxon>
        <taxon>Culicoidea</taxon>
        <taxon>Culicidae</taxon>
        <taxon>Anophelinae</taxon>
        <taxon>Anopheles</taxon>
    </lineage>
</organism>
<dbReference type="PANTHER" id="PTHR10334">
    <property type="entry name" value="CYSTEINE-RICH SECRETORY PROTEIN-RELATED"/>
    <property type="match status" value="1"/>
</dbReference>
<keyword evidence="6" id="KW-1185">Reference proteome</keyword>